<reference evidence="2 3" key="1">
    <citation type="submission" date="2022-12" db="EMBL/GenBank/DDBJ databases">
        <title>Chromosome-level genome assembly of true bugs.</title>
        <authorList>
            <person name="Ma L."/>
            <person name="Li H."/>
        </authorList>
    </citation>
    <scope>NUCLEOTIDE SEQUENCE [LARGE SCALE GENOMIC DNA]</scope>
    <source>
        <strain evidence="2">Lab_2022b</strain>
    </source>
</reference>
<proteinExistence type="predicted"/>
<accession>A0AAW1CWY4</accession>
<dbReference type="EMBL" id="JAPXFL010000009">
    <property type="protein sequence ID" value="KAK9502184.1"/>
    <property type="molecule type" value="Genomic_DNA"/>
</dbReference>
<dbReference type="PANTHER" id="PTHR13464:SF0">
    <property type="entry name" value="SAP30-BINDING PROTEIN"/>
    <property type="match status" value="1"/>
</dbReference>
<name>A0AAW1CWY4_9HEMI</name>
<keyword evidence="3" id="KW-1185">Reference proteome</keyword>
<sequence length="138" mass="15922">MELQEKISNLTEKLKSTGFNMKTIIENRKAFKNPCMYEKLISYCDINEFGTNYSPQIYDPFKWGDSSNYEALAKAQTDYIDQIDQKNKEKQKLKLSHGNVKPILNGSKKKNSRWDQKFSKVQNSIATTSNGTLPKSKK</sequence>
<dbReference type="AlphaFoldDB" id="A0AAW1CWY4"/>
<dbReference type="PANTHER" id="PTHR13464">
    <property type="entry name" value="TRANSCRIPTIONAL REGULATOR PROTEIN HCNGP"/>
    <property type="match status" value="1"/>
</dbReference>
<gene>
    <name evidence="2" type="ORF">O3M35_012765</name>
</gene>
<dbReference type="InterPro" id="IPR012479">
    <property type="entry name" value="SAP30BP"/>
</dbReference>
<evidence type="ECO:0000313" key="3">
    <source>
        <dbReference type="Proteomes" id="UP001461498"/>
    </source>
</evidence>
<feature type="region of interest" description="Disordered" evidence="1">
    <location>
        <begin position="90"/>
        <end position="138"/>
    </location>
</feature>
<dbReference type="GO" id="GO:0005634">
    <property type="term" value="C:nucleus"/>
    <property type="evidence" value="ECO:0007669"/>
    <property type="project" value="TreeGrafter"/>
</dbReference>
<evidence type="ECO:0000313" key="2">
    <source>
        <dbReference type="EMBL" id="KAK9502184.1"/>
    </source>
</evidence>
<dbReference type="GO" id="GO:0006355">
    <property type="term" value="P:regulation of DNA-templated transcription"/>
    <property type="evidence" value="ECO:0007669"/>
    <property type="project" value="InterPro"/>
</dbReference>
<evidence type="ECO:0000256" key="1">
    <source>
        <dbReference type="SAM" id="MobiDB-lite"/>
    </source>
</evidence>
<protein>
    <recommendedName>
        <fullName evidence="4">SAP30-binding protein</fullName>
    </recommendedName>
</protein>
<dbReference type="Proteomes" id="UP001461498">
    <property type="component" value="Unassembled WGS sequence"/>
</dbReference>
<organism evidence="2 3">
    <name type="scientific">Rhynocoris fuscipes</name>
    <dbReference type="NCBI Taxonomy" id="488301"/>
    <lineage>
        <taxon>Eukaryota</taxon>
        <taxon>Metazoa</taxon>
        <taxon>Ecdysozoa</taxon>
        <taxon>Arthropoda</taxon>
        <taxon>Hexapoda</taxon>
        <taxon>Insecta</taxon>
        <taxon>Pterygota</taxon>
        <taxon>Neoptera</taxon>
        <taxon>Paraneoptera</taxon>
        <taxon>Hemiptera</taxon>
        <taxon>Heteroptera</taxon>
        <taxon>Panheteroptera</taxon>
        <taxon>Cimicomorpha</taxon>
        <taxon>Reduviidae</taxon>
        <taxon>Harpactorinae</taxon>
        <taxon>Harpactorini</taxon>
        <taxon>Rhynocoris</taxon>
    </lineage>
</organism>
<feature type="compositionally biased region" description="Polar residues" evidence="1">
    <location>
        <begin position="119"/>
        <end position="138"/>
    </location>
</feature>
<dbReference type="Pfam" id="PF07818">
    <property type="entry name" value="HCNGP"/>
    <property type="match status" value="1"/>
</dbReference>
<comment type="caution">
    <text evidence="2">The sequence shown here is derived from an EMBL/GenBank/DDBJ whole genome shotgun (WGS) entry which is preliminary data.</text>
</comment>
<evidence type="ECO:0008006" key="4">
    <source>
        <dbReference type="Google" id="ProtNLM"/>
    </source>
</evidence>